<dbReference type="OrthoDB" id="8195376at2759"/>
<gene>
    <name evidence="1" type="ORF">BpHYR1_006462</name>
</gene>
<comment type="caution">
    <text evidence="1">The sequence shown here is derived from an EMBL/GenBank/DDBJ whole genome shotgun (WGS) entry which is preliminary data.</text>
</comment>
<organism evidence="1 2">
    <name type="scientific">Brachionus plicatilis</name>
    <name type="common">Marine rotifer</name>
    <name type="synonym">Brachionus muelleri</name>
    <dbReference type="NCBI Taxonomy" id="10195"/>
    <lineage>
        <taxon>Eukaryota</taxon>
        <taxon>Metazoa</taxon>
        <taxon>Spiralia</taxon>
        <taxon>Gnathifera</taxon>
        <taxon>Rotifera</taxon>
        <taxon>Eurotatoria</taxon>
        <taxon>Monogononta</taxon>
        <taxon>Pseudotrocha</taxon>
        <taxon>Ploima</taxon>
        <taxon>Brachionidae</taxon>
        <taxon>Brachionus</taxon>
    </lineage>
</organism>
<protein>
    <submittedName>
        <fullName evidence="1">Uncharacterized protein</fullName>
    </submittedName>
</protein>
<dbReference type="AlphaFoldDB" id="A0A3M7P4A0"/>
<dbReference type="Proteomes" id="UP000276133">
    <property type="component" value="Unassembled WGS sequence"/>
</dbReference>
<accession>A0A3M7P4A0</accession>
<feature type="non-terminal residue" evidence="1">
    <location>
        <position position="1"/>
    </location>
</feature>
<evidence type="ECO:0000313" key="2">
    <source>
        <dbReference type="Proteomes" id="UP000276133"/>
    </source>
</evidence>
<name>A0A3M7P4A0_BRAPC</name>
<evidence type="ECO:0000313" key="1">
    <source>
        <dbReference type="EMBL" id="RMZ93902.1"/>
    </source>
</evidence>
<sequence>THLKCRHVTSTLKKSGIWKWMEMEQSVQPFDVNNEDDISQRWNEWITRLEKLMSIKTTKLNAHFKSKFNVKLNTLHFRDIYQHQGAPFEEFLKRLKEKAKLCAFTDPNTEIAIQIIHGCQSNAYNNVLLKKL</sequence>
<reference evidence="1 2" key="1">
    <citation type="journal article" date="2018" name="Sci. Rep.">
        <title>Genomic signatures of local adaptation to the degree of environmental predictability in rotifers.</title>
        <authorList>
            <person name="Franch-Gras L."/>
            <person name="Hahn C."/>
            <person name="Garcia-Roger E.M."/>
            <person name="Carmona M.J."/>
            <person name="Serra M."/>
            <person name="Gomez A."/>
        </authorList>
    </citation>
    <scope>NUCLEOTIDE SEQUENCE [LARGE SCALE GENOMIC DNA]</scope>
    <source>
        <strain evidence="1">HYR1</strain>
    </source>
</reference>
<proteinExistence type="predicted"/>
<keyword evidence="2" id="KW-1185">Reference proteome</keyword>
<dbReference type="EMBL" id="REGN01013467">
    <property type="protein sequence ID" value="RMZ93902.1"/>
    <property type="molecule type" value="Genomic_DNA"/>
</dbReference>